<feature type="region of interest" description="Disordered" evidence="1">
    <location>
        <begin position="1"/>
        <end position="34"/>
    </location>
</feature>
<dbReference type="EMBL" id="KE124779">
    <property type="protein sequence ID" value="EPB80467.1"/>
    <property type="molecule type" value="Genomic_DNA"/>
</dbReference>
<evidence type="ECO:0000256" key="1">
    <source>
        <dbReference type="SAM" id="MobiDB-lite"/>
    </source>
</evidence>
<gene>
    <name evidence="2" type="ORF">ANCCEY_00364</name>
</gene>
<feature type="compositionally biased region" description="Acidic residues" evidence="1">
    <location>
        <begin position="14"/>
        <end position="25"/>
    </location>
</feature>
<reference evidence="2 3" key="1">
    <citation type="submission" date="2013-05" db="EMBL/GenBank/DDBJ databases">
        <title>Draft genome of the parasitic nematode Anyclostoma ceylanicum.</title>
        <authorList>
            <person name="Mitreva M."/>
        </authorList>
    </citation>
    <scope>NUCLEOTIDE SEQUENCE [LARGE SCALE GENOMIC DNA]</scope>
</reference>
<accession>A0A0D6MDD4</accession>
<evidence type="ECO:0000313" key="2">
    <source>
        <dbReference type="EMBL" id="EPB80467.1"/>
    </source>
</evidence>
<protein>
    <submittedName>
        <fullName evidence="2">Uncharacterized protein</fullName>
    </submittedName>
</protein>
<dbReference type="AlphaFoldDB" id="A0A0D6MDD4"/>
<organism evidence="2 3">
    <name type="scientific">Ancylostoma ceylanicum</name>
    <dbReference type="NCBI Taxonomy" id="53326"/>
    <lineage>
        <taxon>Eukaryota</taxon>
        <taxon>Metazoa</taxon>
        <taxon>Ecdysozoa</taxon>
        <taxon>Nematoda</taxon>
        <taxon>Chromadorea</taxon>
        <taxon>Rhabditida</taxon>
        <taxon>Rhabditina</taxon>
        <taxon>Rhabditomorpha</taxon>
        <taxon>Strongyloidea</taxon>
        <taxon>Ancylostomatidae</taxon>
        <taxon>Ancylostomatinae</taxon>
        <taxon>Ancylostoma</taxon>
    </lineage>
</organism>
<feature type="compositionally biased region" description="Basic and acidic residues" evidence="1">
    <location>
        <begin position="65"/>
        <end position="76"/>
    </location>
</feature>
<dbReference type="Proteomes" id="UP000054495">
    <property type="component" value="Unassembled WGS sequence"/>
</dbReference>
<feature type="region of interest" description="Disordered" evidence="1">
    <location>
        <begin position="57"/>
        <end position="76"/>
    </location>
</feature>
<proteinExistence type="predicted"/>
<evidence type="ECO:0000313" key="3">
    <source>
        <dbReference type="Proteomes" id="UP000054495"/>
    </source>
</evidence>
<sequence length="96" mass="11278">MSNYRKPPTIEMSATEDEDTFDEDDVKPAPIFRRGLPRQTSSFARLSTAIRRSLRLTSRSSSVRSSREKEDNEWESLRKVTIPPIQMFSRDKFDYM</sequence>
<keyword evidence="3" id="KW-1185">Reference proteome</keyword>
<name>A0A0D6MDD4_9BILA</name>